<accession>A0A4Y8L501</accession>
<feature type="domain" description="ABC3 transporter permease C-terminal" evidence="7">
    <location>
        <begin position="282"/>
        <end position="399"/>
    </location>
</feature>
<dbReference type="InterPro" id="IPR050250">
    <property type="entry name" value="Macrolide_Exporter_MacB"/>
</dbReference>
<evidence type="ECO:0000256" key="2">
    <source>
        <dbReference type="ARBA" id="ARBA00022475"/>
    </source>
</evidence>
<evidence type="ECO:0000259" key="8">
    <source>
        <dbReference type="Pfam" id="PF12704"/>
    </source>
</evidence>
<dbReference type="PANTHER" id="PTHR30572:SF18">
    <property type="entry name" value="ABC-TYPE MACROLIDE FAMILY EXPORT SYSTEM PERMEASE COMPONENT 2"/>
    <property type="match status" value="1"/>
</dbReference>
<dbReference type="OrthoDB" id="973976at2"/>
<keyword evidence="3 6" id="KW-0812">Transmembrane</keyword>
<organism evidence="9 10">
    <name type="scientific">Dysgonomonas capnocytophagoides</name>
    <dbReference type="NCBI Taxonomy" id="45254"/>
    <lineage>
        <taxon>Bacteria</taxon>
        <taxon>Pseudomonadati</taxon>
        <taxon>Bacteroidota</taxon>
        <taxon>Bacteroidia</taxon>
        <taxon>Bacteroidales</taxon>
        <taxon>Dysgonomonadaceae</taxon>
        <taxon>Dysgonomonas</taxon>
    </lineage>
</organism>
<keyword evidence="10" id="KW-1185">Reference proteome</keyword>
<evidence type="ECO:0000313" key="9">
    <source>
        <dbReference type="EMBL" id="TFD95566.1"/>
    </source>
</evidence>
<feature type="transmembrane region" description="Helical" evidence="6">
    <location>
        <begin position="655"/>
        <end position="679"/>
    </location>
</feature>
<proteinExistence type="predicted"/>
<dbReference type="RefSeq" id="WP_134436608.1">
    <property type="nucleotide sequence ID" value="NZ_SOML01000007.1"/>
</dbReference>
<evidence type="ECO:0000256" key="4">
    <source>
        <dbReference type="ARBA" id="ARBA00022989"/>
    </source>
</evidence>
<evidence type="ECO:0000259" key="7">
    <source>
        <dbReference type="Pfam" id="PF02687"/>
    </source>
</evidence>
<dbReference type="InterPro" id="IPR025857">
    <property type="entry name" value="MacB_PCD"/>
</dbReference>
<dbReference type="GO" id="GO:0022857">
    <property type="term" value="F:transmembrane transporter activity"/>
    <property type="evidence" value="ECO:0007669"/>
    <property type="project" value="TreeGrafter"/>
</dbReference>
<feature type="domain" description="MacB-like periplasmic core" evidence="8">
    <location>
        <begin position="21"/>
        <end position="193"/>
    </location>
</feature>
<feature type="transmembrane region" description="Helical" evidence="6">
    <location>
        <begin position="21"/>
        <end position="42"/>
    </location>
</feature>
<evidence type="ECO:0000256" key="6">
    <source>
        <dbReference type="SAM" id="Phobius"/>
    </source>
</evidence>
<keyword evidence="5 6" id="KW-0472">Membrane</keyword>
<dbReference type="GO" id="GO:0005886">
    <property type="term" value="C:plasma membrane"/>
    <property type="evidence" value="ECO:0007669"/>
    <property type="project" value="UniProtKB-SubCell"/>
</dbReference>
<reference evidence="9 10" key="1">
    <citation type="submission" date="2019-03" db="EMBL/GenBank/DDBJ databases">
        <title>San Antonio Military Medical Center submission to MRSN (WRAIR), pending publication.</title>
        <authorList>
            <person name="Blyth D.M."/>
            <person name="Mccarthy S.L."/>
            <person name="Schall S.E."/>
            <person name="Stam J.A."/>
            <person name="Ong A.C."/>
            <person name="Mcgann P.T."/>
        </authorList>
    </citation>
    <scope>NUCLEOTIDE SEQUENCE [LARGE SCALE GENOMIC DNA]</scope>
    <source>
        <strain evidence="9 10">MRSN571793</strain>
    </source>
</reference>
<evidence type="ECO:0000313" key="10">
    <source>
        <dbReference type="Proteomes" id="UP000297861"/>
    </source>
</evidence>
<dbReference type="PANTHER" id="PTHR30572">
    <property type="entry name" value="MEMBRANE COMPONENT OF TRANSPORTER-RELATED"/>
    <property type="match status" value="1"/>
</dbReference>
<feature type="transmembrane region" description="Helical" evidence="6">
    <location>
        <begin position="279"/>
        <end position="298"/>
    </location>
</feature>
<feature type="transmembrane region" description="Helical" evidence="6">
    <location>
        <begin position="739"/>
        <end position="759"/>
    </location>
</feature>
<comment type="caution">
    <text evidence="9">The sequence shown here is derived from an EMBL/GenBank/DDBJ whole genome shotgun (WGS) entry which is preliminary data.</text>
</comment>
<sequence>MKPLSIKSYIKFLSRNKLYSTVSILGFAISLMFVFLLSTYVIQELSVDTFHKNKDRIFLLGHGPENANYANPVADFVKDRCPEVETYTRIVSREVFIKDKNDKQRIKALFADKDFFKMFSFKLIQGSPSTVLQTERTVVITPSLAKRIFDNADPIGKYIYLNDSIPLEVTGIMEKFPSNTQFPENEMVVNYHMIKEYWGKDVMENWGNSSFCVYFLEKEGTNLSAKAPMLLDLFKKDYWLFKQNFCSSVEFIPLTDIYFSGIGAGAAGIRGNSKTVVSVYFAITILILLVAILNYINLSVSQASKRGKEAALKKLLGCSQADIIRQFVFESIVMTFIAFVIGLFFAFVAEPFFDEVLNTKLNLTAQFTVAYIVILIIGIILIGTISGIIPAITIARFDPIEVVKGMYSHKIKTVYSKVLITFQYTVAFTLLVCCLFILKQTYFMMNYDMGFNHSSIFIMDNIVLDKQIPALKNKLLSVPGVDAASFSAGTPLDAGNNWSFEKDGESHSFQVFSIDSSFFDVYNIHVEYNGFSAPDSTYILINKIGFDKIRPDKKTMRLTGIFNNDLQLCGIIDNFNFRPLHSEVGPMLFCKLGNKYMGNAWTISAKINKSENPGKVADNLKKAYSEFTGNNGFESRFADSMLNQWYEKEQKTSKLLVAFTILTIIILVMGILAMSLYYVQQKEKEIGVRKVNGATELSIIKMLNMDFIKWIVLAFIIAVPLSYYIMQKWLENYAYKTDLSWWIFVFSGLFILAISAISITMQSWKAATANPIKTLKNE</sequence>
<dbReference type="Pfam" id="PF02687">
    <property type="entry name" value="FtsX"/>
    <property type="match status" value="2"/>
</dbReference>
<dbReference type="Proteomes" id="UP000297861">
    <property type="component" value="Unassembled WGS sequence"/>
</dbReference>
<evidence type="ECO:0000256" key="5">
    <source>
        <dbReference type="ARBA" id="ARBA00023136"/>
    </source>
</evidence>
<dbReference type="STRING" id="1121485.GCA_000426485_03253"/>
<keyword evidence="4 6" id="KW-1133">Transmembrane helix</keyword>
<protein>
    <submittedName>
        <fullName evidence="9">ABC transporter permease</fullName>
    </submittedName>
</protein>
<feature type="domain" description="ABC3 transporter permease C-terminal" evidence="7">
    <location>
        <begin position="658"/>
        <end position="771"/>
    </location>
</feature>
<gene>
    <name evidence="9" type="ORF">E2605_12035</name>
</gene>
<feature type="transmembrane region" description="Helical" evidence="6">
    <location>
        <begin position="707"/>
        <end position="727"/>
    </location>
</feature>
<feature type="transmembrane region" description="Helical" evidence="6">
    <location>
        <begin position="418"/>
        <end position="438"/>
    </location>
</feature>
<name>A0A4Y8L501_9BACT</name>
<evidence type="ECO:0000256" key="3">
    <source>
        <dbReference type="ARBA" id="ARBA00022692"/>
    </source>
</evidence>
<evidence type="ECO:0000256" key="1">
    <source>
        <dbReference type="ARBA" id="ARBA00004651"/>
    </source>
</evidence>
<dbReference type="Pfam" id="PF12704">
    <property type="entry name" value="MacB_PCD"/>
    <property type="match status" value="1"/>
</dbReference>
<dbReference type="InterPro" id="IPR003838">
    <property type="entry name" value="ABC3_permease_C"/>
</dbReference>
<keyword evidence="2" id="KW-1003">Cell membrane</keyword>
<dbReference type="EMBL" id="SOML01000007">
    <property type="protein sequence ID" value="TFD95566.1"/>
    <property type="molecule type" value="Genomic_DNA"/>
</dbReference>
<comment type="subcellular location">
    <subcellularLocation>
        <location evidence="1">Cell membrane</location>
        <topology evidence="1">Multi-pass membrane protein</topology>
    </subcellularLocation>
</comment>
<feature type="transmembrane region" description="Helical" evidence="6">
    <location>
        <begin position="327"/>
        <end position="349"/>
    </location>
</feature>
<feature type="transmembrane region" description="Helical" evidence="6">
    <location>
        <begin position="369"/>
        <end position="397"/>
    </location>
</feature>
<dbReference type="AlphaFoldDB" id="A0A4Y8L501"/>